<comment type="similarity">
    <text evidence="2">Belongs to the COG4 family.</text>
</comment>
<dbReference type="InterPro" id="IPR048684">
    <property type="entry name" value="COG4_C"/>
</dbReference>
<comment type="subcellular location">
    <subcellularLocation>
        <location evidence="1">Golgi apparatus membrane</location>
        <topology evidence="1">Peripheral membrane protein</topology>
    </subcellularLocation>
</comment>
<dbReference type="GO" id="GO:0000139">
    <property type="term" value="C:Golgi membrane"/>
    <property type="evidence" value="ECO:0007669"/>
    <property type="project" value="UniProtKB-SubCell"/>
</dbReference>
<evidence type="ECO:0000256" key="3">
    <source>
        <dbReference type="ARBA" id="ARBA00020975"/>
    </source>
</evidence>
<gene>
    <name evidence="12" type="ORF">SEMRO_17_G012600.1</name>
</gene>
<evidence type="ECO:0000256" key="7">
    <source>
        <dbReference type="ARBA" id="ARBA00023136"/>
    </source>
</evidence>
<feature type="compositionally biased region" description="Basic and acidic residues" evidence="10">
    <location>
        <begin position="399"/>
        <end position="411"/>
    </location>
</feature>
<name>A0A9N8DAP3_9STRA</name>
<reference evidence="12" key="1">
    <citation type="submission" date="2020-06" db="EMBL/GenBank/DDBJ databases">
        <authorList>
            <consortium name="Plant Systems Biology data submission"/>
        </authorList>
    </citation>
    <scope>NUCLEOTIDE SEQUENCE</scope>
    <source>
        <strain evidence="12">D6</strain>
    </source>
</reference>
<dbReference type="GO" id="GO:0015031">
    <property type="term" value="P:protein transport"/>
    <property type="evidence" value="ECO:0007669"/>
    <property type="project" value="UniProtKB-KW"/>
</dbReference>
<keyword evidence="5" id="KW-0653">Protein transport</keyword>
<feature type="domain" description="COG4 transport protein middle alpha-helical bundle" evidence="11">
    <location>
        <begin position="178"/>
        <end position="552"/>
    </location>
</feature>
<keyword evidence="9" id="KW-0175">Coiled coil</keyword>
<evidence type="ECO:0000256" key="8">
    <source>
        <dbReference type="ARBA" id="ARBA00031340"/>
    </source>
</evidence>
<keyword evidence="4" id="KW-0813">Transport</keyword>
<dbReference type="Gene3D" id="1.20.58.1970">
    <property type="match status" value="1"/>
</dbReference>
<dbReference type="Pfam" id="PF20663">
    <property type="entry name" value="COG4_N"/>
    <property type="match status" value="1"/>
</dbReference>
<dbReference type="PANTHER" id="PTHR24016:SF0">
    <property type="entry name" value="CONSERVED OLIGOMERIC GOLGI COMPLEX SUBUNIT 4"/>
    <property type="match status" value="1"/>
</dbReference>
<evidence type="ECO:0000256" key="5">
    <source>
        <dbReference type="ARBA" id="ARBA00022927"/>
    </source>
</evidence>
<feature type="region of interest" description="Disordered" evidence="10">
    <location>
        <begin position="399"/>
        <end position="428"/>
    </location>
</feature>
<feature type="coiled-coil region" evidence="9">
    <location>
        <begin position="97"/>
        <end position="124"/>
    </location>
</feature>
<evidence type="ECO:0000256" key="10">
    <source>
        <dbReference type="SAM" id="MobiDB-lite"/>
    </source>
</evidence>
<evidence type="ECO:0000313" key="13">
    <source>
        <dbReference type="Proteomes" id="UP001153069"/>
    </source>
</evidence>
<sequence>MTAALASLRDSAPRTMAEALDSDDPYEALMSLSVASKKRATKLSEELTTQLADFVLEIPDIVIKAAKESESMENPVSDAMACADSILNSLTKIASGGSQASLEIRKLEQEKADLEQHSRDVETALWLRTSCDKASSAIPSRQYDVAAGAIQQFTQLKAWNRISGRARAYAGEYTIQQLEQHHVTLKKLLLEQYEVAVQQSDLQRLGQMTPLLPKVQLEQEAVSLYLKYLQAITAQEFTKAIQTAPVPKGASAAPPFALMARVYNAAVTVLRHHLPLISHCLHRAKGDAAVAQLVHVQVEQHVLPLFQKYIETRELPLVSQSAQRISGVLEDKYSGRGLDYDGEDEDDCGFASEVGTLADVDAAMEEAALCLQHAESYTRFMNHSVQEINKARALRFHQEQEEKRVERERQEWATGMSTTSSSRSAEDYSERAEYEPLEILPARTQLQEVVWEVGGYYSGIERCLLLASMQRAFTAPETDPRYCSPLGFKGQSSHIASRALQTSMVETCLYTARRSTQRAFATGHTGTASAVANFAADALSGVLMTVMSQRVEEIGVHRLKPGEGLLVGGAGLFFQNIRHGGAQAQQAHHPTPKQKLEEETKRRETQMEMAKTCAYFNDLEIAMHHTKQLETLLADAIIGGFPPNTHETDQLLMCVKSLSTVSEGFQLAANTAIESLVTVLKPRLRNIVGEVAGAEGSANFMGVGGKSGDRVLVKMNYDLDDESYQMMQLSEGYMGRMCTLLDELILPLQPYFAPRLWDNLMLGVLGATCKRLEQSIRKCPFTALGAICLDSDMRDLLGYAKERLDSPELKSNVALYRACVPLARLMQISRLVNVDDLDDVIDLITSSKRKGGWDLKLDESKAFLCLRKEFSAEKVNELLHDD</sequence>
<evidence type="ECO:0000256" key="2">
    <source>
        <dbReference type="ARBA" id="ARBA00009215"/>
    </source>
</evidence>
<accession>A0A9N8DAP3</accession>
<evidence type="ECO:0000313" key="12">
    <source>
        <dbReference type="EMBL" id="CAB9497309.1"/>
    </source>
</evidence>
<dbReference type="OrthoDB" id="47059at2759"/>
<organism evidence="12 13">
    <name type="scientific">Seminavis robusta</name>
    <dbReference type="NCBI Taxonomy" id="568900"/>
    <lineage>
        <taxon>Eukaryota</taxon>
        <taxon>Sar</taxon>
        <taxon>Stramenopiles</taxon>
        <taxon>Ochrophyta</taxon>
        <taxon>Bacillariophyta</taxon>
        <taxon>Bacillariophyceae</taxon>
        <taxon>Bacillariophycidae</taxon>
        <taxon>Naviculales</taxon>
        <taxon>Naviculaceae</taxon>
        <taxon>Seminavis</taxon>
    </lineage>
</organism>
<protein>
    <recommendedName>
        <fullName evidence="3">Conserved oligomeric Golgi complex subunit 4</fullName>
    </recommendedName>
    <alternativeName>
        <fullName evidence="8">Component of oligomeric Golgi complex 4</fullName>
    </alternativeName>
</protein>
<evidence type="ECO:0000256" key="1">
    <source>
        <dbReference type="ARBA" id="ARBA00004395"/>
    </source>
</evidence>
<dbReference type="InterPro" id="IPR048682">
    <property type="entry name" value="COG4"/>
</dbReference>
<keyword evidence="13" id="KW-1185">Reference proteome</keyword>
<evidence type="ECO:0000256" key="9">
    <source>
        <dbReference type="SAM" id="Coils"/>
    </source>
</evidence>
<proteinExistence type="inferred from homology"/>
<evidence type="ECO:0000259" key="11">
    <source>
        <dbReference type="SMART" id="SM00762"/>
    </source>
</evidence>
<dbReference type="InterPro" id="IPR048680">
    <property type="entry name" value="COG4_N"/>
</dbReference>
<evidence type="ECO:0000256" key="4">
    <source>
        <dbReference type="ARBA" id="ARBA00022448"/>
    </source>
</evidence>
<evidence type="ECO:0000256" key="6">
    <source>
        <dbReference type="ARBA" id="ARBA00023034"/>
    </source>
</evidence>
<dbReference type="Pfam" id="PF08318">
    <property type="entry name" value="COG4_m"/>
    <property type="match status" value="1"/>
</dbReference>
<dbReference type="Pfam" id="PF20662">
    <property type="entry name" value="COG4_C"/>
    <property type="match status" value="1"/>
</dbReference>
<dbReference type="EMBL" id="CAICTM010000017">
    <property type="protein sequence ID" value="CAB9497309.1"/>
    <property type="molecule type" value="Genomic_DNA"/>
</dbReference>
<keyword evidence="6" id="KW-0333">Golgi apparatus</keyword>
<dbReference type="Proteomes" id="UP001153069">
    <property type="component" value="Unassembled WGS sequence"/>
</dbReference>
<dbReference type="InterPro" id="IPR013167">
    <property type="entry name" value="COG4_M"/>
</dbReference>
<dbReference type="PANTHER" id="PTHR24016">
    <property type="entry name" value="CONSERVED OLIGOMERIC GOLGI COMPLEX SUBUNIT 4"/>
    <property type="match status" value="1"/>
</dbReference>
<comment type="caution">
    <text evidence="12">The sequence shown here is derived from an EMBL/GenBank/DDBJ whole genome shotgun (WGS) entry which is preliminary data.</text>
</comment>
<dbReference type="SMART" id="SM00762">
    <property type="entry name" value="Cog4"/>
    <property type="match status" value="1"/>
</dbReference>
<dbReference type="AlphaFoldDB" id="A0A9N8DAP3"/>
<keyword evidence="7" id="KW-0472">Membrane</keyword>